<dbReference type="GO" id="GO:0005507">
    <property type="term" value="F:copper ion binding"/>
    <property type="evidence" value="ECO:0007669"/>
    <property type="project" value="TreeGrafter"/>
</dbReference>
<dbReference type="Pfam" id="PF03932">
    <property type="entry name" value="CutC"/>
    <property type="match status" value="1"/>
</dbReference>
<evidence type="ECO:0000256" key="1">
    <source>
        <dbReference type="ARBA" id="ARBA00007768"/>
    </source>
</evidence>
<keyword evidence="2" id="KW-0963">Cytoplasm</keyword>
<dbReference type="EMBL" id="JXJU01000003">
    <property type="protein sequence ID" value="PCS00726.1"/>
    <property type="molecule type" value="Genomic_DNA"/>
</dbReference>
<dbReference type="InterPro" id="IPR036822">
    <property type="entry name" value="CutC-like_dom_sf"/>
</dbReference>
<evidence type="ECO:0000313" key="4">
    <source>
        <dbReference type="Proteomes" id="UP000218181"/>
    </source>
</evidence>
<dbReference type="PANTHER" id="PTHR12598">
    <property type="entry name" value="COPPER HOMEOSTASIS PROTEIN CUTC"/>
    <property type="match status" value="1"/>
</dbReference>
<comment type="caution">
    <text evidence="2">Once thought to be involved in copper homeostasis, experiments in E.coli have shown this is not the case.</text>
</comment>
<dbReference type="InterPro" id="IPR005627">
    <property type="entry name" value="CutC-like"/>
</dbReference>
<organism evidence="3 4">
    <name type="scientific">Lactococcus fujiensis JCM 16395</name>
    <dbReference type="NCBI Taxonomy" id="1291764"/>
    <lineage>
        <taxon>Bacteria</taxon>
        <taxon>Bacillati</taxon>
        <taxon>Bacillota</taxon>
        <taxon>Bacilli</taxon>
        <taxon>Lactobacillales</taxon>
        <taxon>Streptococcaceae</taxon>
        <taxon>Lactococcus</taxon>
    </lineage>
</organism>
<dbReference type="GO" id="GO:0005737">
    <property type="term" value="C:cytoplasm"/>
    <property type="evidence" value="ECO:0007669"/>
    <property type="project" value="UniProtKB-SubCell"/>
</dbReference>
<comment type="subcellular location">
    <subcellularLocation>
        <location evidence="2">Cytoplasm</location>
    </subcellularLocation>
</comment>
<dbReference type="SUPFAM" id="SSF110395">
    <property type="entry name" value="CutC-like"/>
    <property type="match status" value="1"/>
</dbReference>
<keyword evidence="4" id="KW-1185">Reference proteome</keyword>
<proteinExistence type="inferred from homology"/>
<dbReference type="AlphaFoldDB" id="A0A2A5RN11"/>
<gene>
    <name evidence="2" type="primary">cutC</name>
    <name evidence="3" type="ORF">RT41_GL001108</name>
</gene>
<reference evidence="3 4" key="1">
    <citation type="submission" date="2014-12" db="EMBL/GenBank/DDBJ databases">
        <title>Draft genome sequences of 10 type strains of Lactococcus.</title>
        <authorList>
            <person name="Sun Z."/>
            <person name="Zhong Z."/>
            <person name="Liu W."/>
            <person name="Zhang W."/>
            <person name="Zhang H."/>
        </authorList>
    </citation>
    <scope>NUCLEOTIDE SEQUENCE [LARGE SCALE GENOMIC DNA]</scope>
    <source>
        <strain evidence="3 4">JCM 16395</strain>
    </source>
</reference>
<dbReference type="HAMAP" id="MF_00795">
    <property type="entry name" value="CutC"/>
    <property type="match status" value="1"/>
</dbReference>
<dbReference type="Gene3D" id="3.20.20.380">
    <property type="entry name" value="Copper homeostasis (CutC) domain"/>
    <property type="match status" value="1"/>
</dbReference>
<comment type="similarity">
    <text evidence="1 2">Belongs to the CutC family.</text>
</comment>
<dbReference type="RefSeq" id="WP_096817540.1">
    <property type="nucleotide sequence ID" value="NZ_JXJU01000003.1"/>
</dbReference>
<dbReference type="PANTHER" id="PTHR12598:SF0">
    <property type="entry name" value="COPPER HOMEOSTASIS PROTEIN CUTC HOMOLOG"/>
    <property type="match status" value="1"/>
</dbReference>
<dbReference type="OrthoDB" id="9815677at2"/>
<name>A0A2A5RN11_9LACT</name>
<dbReference type="Proteomes" id="UP000218181">
    <property type="component" value="Unassembled WGS sequence"/>
</dbReference>
<evidence type="ECO:0000313" key="3">
    <source>
        <dbReference type="EMBL" id="PCS00726.1"/>
    </source>
</evidence>
<accession>A0A2A5RN11</accession>
<evidence type="ECO:0000256" key="2">
    <source>
        <dbReference type="HAMAP-Rule" id="MF_00795"/>
    </source>
</evidence>
<sequence length="210" mass="23227">MIIRELCVENFTEIPTAIKSQVERIELCDNLAVGGTTPSYGVIQQASEFLTDSKTILAVMIRPRGGDFIYNSYELKIMENDILKAIEAGAQNLVFGALTSDNKIDLEAMEILMVASQGLPVTFHMAFDEIAEEDQKEALNQLIELGVDKILLHGGPLKEPLKVEKIKRSVEYAAGKINFLIGGGVTFENYEKFSELTGTNFVHGTKIIKK</sequence>
<protein>
    <recommendedName>
        <fullName evidence="2">PF03932 family protein CutC</fullName>
    </recommendedName>
</protein>
<dbReference type="STRING" id="1291764.GCA_001311235_00729"/>
<comment type="caution">
    <text evidence="3">The sequence shown here is derived from an EMBL/GenBank/DDBJ whole genome shotgun (WGS) entry which is preliminary data.</text>
</comment>